<dbReference type="Gene3D" id="3.40.50.150">
    <property type="entry name" value="Vaccinia Virus protein VP39"/>
    <property type="match status" value="1"/>
</dbReference>
<keyword evidence="2" id="KW-0808">Transferase</keyword>
<dbReference type="InterPro" id="IPR041698">
    <property type="entry name" value="Methyltransf_25"/>
</dbReference>
<accession>A0ABW4ACJ8</accession>
<name>A0ABW4ACJ8_9ACTN</name>
<keyword evidence="3" id="KW-1185">Reference proteome</keyword>
<dbReference type="InterPro" id="IPR029063">
    <property type="entry name" value="SAM-dependent_MTases_sf"/>
</dbReference>
<dbReference type="GO" id="GO:0032259">
    <property type="term" value="P:methylation"/>
    <property type="evidence" value="ECO:0007669"/>
    <property type="project" value="UniProtKB-KW"/>
</dbReference>
<evidence type="ECO:0000313" key="3">
    <source>
        <dbReference type="Proteomes" id="UP001597183"/>
    </source>
</evidence>
<dbReference type="Pfam" id="PF13649">
    <property type="entry name" value="Methyltransf_25"/>
    <property type="match status" value="1"/>
</dbReference>
<feature type="domain" description="Methyltransferase" evidence="1">
    <location>
        <begin position="43"/>
        <end position="135"/>
    </location>
</feature>
<dbReference type="SUPFAM" id="SSF53335">
    <property type="entry name" value="S-adenosyl-L-methionine-dependent methyltransferases"/>
    <property type="match status" value="1"/>
</dbReference>
<dbReference type="EMBL" id="JBHTMK010000037">
    <property type="protein sequence ID" value="MFD1368359.1"/>
    <property type="molecule type" value="Genomic_DNA"/>
</dbReference>
<evidence type="ECO:0000313" key="2">
    <source>
        <dbReference type="EMBL" id="MFD1368359.1"/>
    </source>
</evidence>
<comment type="caution">
    <text evidence="2">The sequence shown here is derived from an EMBL/GenBank/DDBJ whole genome shotgun (WGS) entry which is preliminary data.</text>
</comment>
<gene>
    <name evidence="2" type="ORF">ACFQ5G_23650</name>
</gene>
<reference evidence="3" key="1">
    <citation type="journal article" date="2019" name="Int. J. Syst. Evol. Microbiol.">
        <title>The Global Catalogue of Microorganisms (GCM) 10K type strain sequencing project: providing services to taxonomists for standard genome sequencing and annotation.</title>
        <authorList>
            <consortium name="The Broad Institute Genomics Platform"/>
            <consortium name="The Broad Institute Genome Sequencing Center for Infectious Disease"/>
            <person name="Wu L."/>
            <person name="Ma J."/>
        </authorList>
    </citation>
    <scope>NUCLEOTIDE SEQUENCE [LARGE SCALE GENOMIC DNA]</scope>
    <source>
        <strain evidence="3">CCM 7526</strain>
    </source>
</reference>
<protein>
    <submittedName>
        <fullName evidence="2">Class I SAM-dependent methyltransferase</fullName>
    </submittedName>
</protein>
<sequence>MSTPMRTDEHWANYNSRQAARPIRESCQRVLALAGPGAGRTAVDLGCGAGRETRAFLDAGWRVLALDGEPGTEARLLRTIGGRHAALTIKTSRFQDLYDLPPADLVHAGYSLPFQTRAEFDRVWTLIRSVLRPGGRVAVDLFGDRDSWAGDPNLTFLTEPEVRALFDGLTIERWEVEDEPGRAFSGPKHWHVFHVVAQRR</sequence>
<dbReference type="GO" id="GO:0008168">
    <property type="term" value="F:methyltransferase activity"/>
    <property type="evidence" value="ECO:0007669"/>
    <property type="project" value="UniProtKB-KW"/>
</dbReference>
<proteinExistence type="predicted"/>
<organism evidence="2 3">
    <name type="scientific">Actinoplanes sichuanensis</name>
    <dbReference type="NCBI Taxonomy" id="512349"/>
    <lineage>
        <taxon>Bacteria</taxon>
        <taxon>Bacillati</taxon>
        <taxon>Actinomycetota</taxon>
        <taxon>Actinomycetes</taxon>
        <taxon>Micromonosporales</taxon>
        <taxon>Micromonosporaceae</taxon>
        <taxon>Actinoplanes</taxon>
    </lineage>
</organism>
<evidence type="ECO:0000259" key="1">
    <source>
        <dbReference type="Pfam" id="PF13649"/>
    </source>
</evidence>
<dbReference type="Proteomes" id="UP001597183">
    <property type="component" value="Unassembled WGS sequence"/>
</dbReference>
<keyword evidence="2" id="KW-0489">Methyltransferase</keyword>
<dbReference type="RefSeq" id="WP_317788853.1">
    <property type="nucleotide sequence ID" value="NZ_AP028461.1"/>
</dbReference>
<dbReference type="CDD" id="cd02440">
    <property type="entry name" value="AdoMet_MTases"/>
    <property type="match status" value="1"/>
</dbReference>